<accession>A0A6H9UVE5</accession>
<name>A0A6H9UVE5_9ACTN</name>
<dbReference type="Pfam" id="PF13646">
    <property type="entry name" value="HEAT_2"/>
    <property type="match status" value="2"/>
</dbReference>
<evidence type="ECO:0000256" key="1">
    <source>
        <dbReference type="SAM" id="Phobius"/>
    </source>
</evidence>
<reference evidence="2 3" key="1">
    <citation type="submission" date="2019-09" db="EMBL/GenBank/DDBJ databases">
        <title>Screening of Novel Bioactive Compounds from Soil-Associated.</title>
        <authorList>
            <person name="Zhao S."/>
        </authorList>
    </citation>
    <scope>NUCLEOTIDE SEQUENCE [LARGE SCALE GENOMIC DNA]</scope>
    <source>
        <strain evidence="2 3">HIT-DPA4</strain>
    </source>
</reference>
<organism evidence="2 3">
    <name type="scientific">Streptomyces luteolifulvus</name>
    <dbReference type="NCBI Taxonomy" id="2615112"/>
    <lineage>
        <taxon>Bacteria</taxon>
        <taxon>Bacillati</taxon>
        <taxon>Actinomycetota</taxon>
        <taxon>Actinomycetes</taxon>
        <taxon>Kitasatosporales</taxon>
        <taxon>Streptomycetaceae</taxon>
        <taxon>Streptomyces</taxon>
    </lineage>
</organism>
<comment type="caution">
    <text evidence="2">The sequence shown here is derived from an EMBL/GenBank/DDBJ whole genome shotgun (WGS) entry which is preliminary data.</text>
</comment>
<dbReference type="Gene3D" id="1.25.10.10">
    <property type="entry name" value="Leucine-rich Repeat Variant"/>
    <property type="match status" value="2"/>
</dbReference>
<protein>
    <submittedName>
        <fullName evidence="2">HEAT repeat domain-containing protein</fullName>
    </submittedName>
</protein>
<dbReference type="InterPro" id="IPR004155">
    <property type="entry name" value="PBS_lyase_HEAT"/>
</dbReference>
<proteinExistence type="predicted"/>
<sequence>MIPPGFVRGALLCLPALVLALSLLIVSNRFVRRVQQRRRERRAEPVRGLLLELLCAEEDEQSELLNRLAAVDKRTWTALEPSLTALLEKVSGAARTALIRLYELRGAPEGAVADLRSHSAARRGRAAQVLGQLSHRAAEPALCRLLTDRDPEVRLVATRALGRSGGAESVAHLLESLHGSRTVPPPSVTMALVSMGPEVQRSVAAGLEHPEPLARAVAIEVLGVTGVVSRTSEIARALREDPSNEVRIKAARALGRLGMPEGLQPLLDAVAPGQPLALRIVGTGALGNLGAVSATDRLAELLGDPDRHVAGAAARSLLRLGPAGHAALHEAAAGVRGGSAAAQAGAALSEAAVQGRHDVRVEVAL</sequence>
<evidence type="ECO:0000313" key="2">
    <source>
        <dbReference type="EMBL" id="KAB1143230.1"/>
    </source>
</evidence>
<dbReference type="InterPro" id="IPR016024">
    <property type="entry name" value="ARM-type_fold"/>
</dbReference>
<keyword evidence="1" id="KW-0472">Membrane</keyword>
<dbReference type="PANTHER" id="PTHR12697:SF5">
    <property type="entry name" value="DEOXYHYPUSINE HYDROXYLASE"/>
    <property type="match status" value="1"/>
</dbReference>
<dbReference type="InterPro" id="IPR011989">
    <property type="entry name" value="ARM-like"/>
</dbReference>
<dbReference type="SUPFAM" id="SSF48371">
    <property type="entry name" value="ARM repeat"/>
    <property type="match status" value="1"/>
</dbReference>
<dbReference type="GO" id="GO:0016491">
    <property type="term" value="F:oxidoreductase activity"/>
    <property type="evidence" value="ECO:0007669"/>
    <property type="project" value="TreeGrafter"/>
</dbReference>
<keyword evidence="3" id="KW-1185">Reference proteome</keyword>
<dbReference type="AlphaFoldDB" id="A0A6H9UVE5"/>
<dbReference type="EMBL" id="VZRB01000020">
    <property type="protein sequence ID" value="KAB1143230.1"/>
    <property type="molecule type" value="Genomic_DNA"/>
</dbReference>
<gene>
    <name evidence="2" type="ORF">F7R91_25835</name>
</gene>
<dbReference type="PANTHER" id="PTHR12697">
    <property type="entry name" value="PBS LYASE HEAT-LIKE PROTEIN"/>
    <property type="match status" value="1"/>
</dbReference>
<feature type="transmembrane region" description="Helical" evidence="1">
    <location>
        <begin position="6"/>
        <end position="31"/>
    </location>
</feature>
<dbReference type="Proteomes" id="UP000442707">
    <property type="component" value="Unassembled WGS sequence"/>
</dbReference>
<evidence type="ECO:0000313" key="3">
    <source>
        <dbReference type="Proteomes" id="UP000442707"/>
    </source>
</evidence>
<keyword evidence="1" id="KW-0812">Transmembrane</keyword>
<keyword evidence="1" id="KW-1133">Transmembrane helix</keyword>
<dbReference type="SMART" id="SM00567">
    <property type="entry name" value="EZ_HEAT"/>
    <property type="match status" value="4"/>
</dbReference>